<keyword evidence="3" id="KW-1185">Reference proteome</keyword>
<dbReference type="InterPro" id="IPR050091">
    <property type="entry name" value="PKS_NRPS_Biosynth_Enz"/>
</dbReference>
<dbReference type="GeneID" id="19404225"/>
<gene>
    <name evidence="2" type="ORF">SETTUDRAFT_37204</name>
</gene>
<reference evidence="2 3" key="1">
    <citation type="journal article" date="2012" name="PLoS Pathog.">
        <title>Diverse lifestyles and strategies of plant pathogenesis encoded in the genomes of eighteen Dothideomycetes fungi.</title>
        <authorList>
            <person name="Ohm R.A."/>
            <person name="Feau N."/>
            <person name="Henrissat B."/>
            <person name="Schoch C.L."/>
            <person name="Horwitz B.A."/>
            <person name="Barry K.W."/>
            <person name="Condon B.J."/>
            <person name="Copeland A.C."/>
            <person name="Dhillon B."/>
            <person name="Glaser F."/>
            <person name="Hesse C.N."/>
            <person name="Kosti I."/>
            <person name="LaButti K."/>
            <person name="Lindquist E.A."/>
            <person name="Lucas S."/>
            <person name="Salamov A.A."/>
            <person name="Bradshaw R.E."/>
            <person name="Ciuffetti L."/>
            <person name="Hamelin R.C."/>
            <person name="Kema G.H.J."/>
            <person name="Lawrence C."/>
            <person name="Scott J.A."/>
            <person name="Spatafora J.W."/>
            <person name="Turgeon B.G."/>
            <person name="de Wit P.J.G.M."/>
            <person name="Zhong S."/>
            <person name="Goodwin S.B."/>
            <person name="Grigoriev I.V."/>
        </authorList>
    </citation>
    <scope>NUCLEOTIDE SEQUENCE [LARGE SCALE GENOMIC DNA]</scope>
    <source>
        <strain evidence="3">28A</strain>
    </source>
</reference>
<accession>R0K969</accession>
<protein>
    <recommendedName>
        <fullName evidence="1">Ketoreductase domain-containing protein</fullName>
    </recommendedName>
</protein>
<dbReference type="GO" id="GO:0004312">
    <property type="term" value="F:fatty acid synthase activity"/>
    <property type="evidence" value="ECO:0007669"/>
    <property type="project" value="TreeGrafter"/>
</dbReference>
<evidence type="ECO:0000313" key="2">
    <source>
        <dbReference type="EMBL" id="EOA89528.1"/>
    </source>
</evidence>
<organism evidence="2 3">
    <name type="scientific">Exserohilum turcicum (strain 28A)</name>
    <name type="common">Northern leaf blight fungus</name>
    <name type="synonym">Setosphaeria turcica</name>
    <dbReference type="NCBI Taxonomy" id="671987"/>
    <lineage>
        <taxon>Eukaryota</taxon>
        <taxon>Fungi</taxon>
        <taxon>Dikarya</taxon>
        <taxon>Ascomycota</taxon>
        <taxon>Pezizomycotina</taxon>
        <taxon>Dothideomycetes</taxon>
        <taxon>Pleosporomycetidae</taxon>
        <taxon>Pleosporales</taxon>
        <taxon>Pleosporineae</taxon>
        <taxon>Pleosporaceae</taxon>
        <taxon>Exserohilum</taxon>
    </lineage>
</organism>
<dbReference type="PANTHER" id="PTHR43775">
    <property type="entry name" value="FATTY ACID SYNTHASE"/>
    <property type="match status" value="1"/>
</dbReference>
<dbReference type="OrthoDB" id="329835at2759"/>
<dbReference type="Gene3D" id="3.40.50.720">
    <property type="entry name" value="NAD(P)-binding Rossmann-like Domain"/>
    <property type="match status" value="1"/>
</dbReference>
<dbReference type="InterPro" id="IPR057326">
    <property type="entry name" value="KR_dom"/>
</dbReference>
<dbReference type="Proteomes" id="UP000016935">
    <property type="component" value="Unassembled WGS sequence"/>
</dbReference>
<dbReference type="AlphaFoldDB" id="R0K969"/>
<name>R0K969_EXST2</name>
<dbReference type="InterPro" id="IPR013968">
    <property type="entry name" value="PKS_KR"/>
</dbReference>
<sequence length="209" mass="23143">MHQQGSHIGKVILNFRNHDFCEVQNGQVQLVIISRRSASDGSASFPLVGGLGGLGRSIAVYMTDRGAQHLTFLSRNARTTDQDQLFVKKLQSMGCEVHLVRGSVTEAVDVRRAVAALLRPLKGIIQMIMVLHEQSWQKMTIDEWNGTVAPKVAGTWHLHNETQSFDIDFFIWFSSLSGTVGQPGQANYASANTVLDGFVKFRQAKGCHY</sequence>
<dbReference type="STRING" id="671987.R0K969"/>
<evidence type="ECO:0000313" key="3">
    <source>
        <dbReference type="Proteomes" id="UP000016935"/>
    </source>
</evidence>
<feature type="domain" description="Ketoreductase" evidence="1">
    <location>
        <begin position="43"/>
        <end position="209"/>
    </location>
</feature>
<reference evidence="2 3" key="2">
    <citation type="journal article" date="2013" name="PLoS Genet.">
        <title>Comparative genome structure, secondary metabolite, and effector coding capacity across Cochliobolus pathogens.</title>
        <authorList>
            <person name="Condon B.J."/>
            <person name="Leng Y."/>
            <person name="Wu D."/>
            <person name="Bushley K.E."/>
            <person name="Ohm R.A."/>
            <person name="Otillar R."/>
            <person name="Martin J."/>
            <person name="Schackwitz W."/>
            <person name="Grimwood J."/>
            <person name="MohdZainudin N."/>
            <person name="Xue C."/>
            <person name="Wang R."/>
            <person name="Manning V.A."/>
            <person name="Dhillon B."/>
            <person name="Tu Z.J."/>
            <person name="Steffenson B.J."/>
            <person name="Salamov A."/>
            <person name="Sun H."/>
            <person name="Lowry S."/>
            <person name="LaButti K."/>
            <person name="Han J."/>
            <person name="Copeland A."/>
            <person name="Lindquist E."/>
            <person name="Barry K."/>
            <person name="Schmutz J."/>
            <person name="Baker S.E."/>
            <person name="Ciuffetti L.M."/>
            <person name="Grigoriev I.V."/>
            <person name="Zhong S."/>
            <person name="Turgeon B.G."/>
        </authorList>
    </citation>
    <scope>NUCLEOTIDE SEQUENCE [LARGE SCALE GENOMIC DNA]</scope>
    <source>
        <strain evidence="3">28A</strain>
    </source>
</reference>
<evidence type="ECO:0000259" key="1">
    <source>
        <dbReference type="SMART" id="SM00822"/>
    </source>
</evidence>
<dbReference type="SUPFAM" id="SSF51735">
    <property type="entry name" value="NAD(P)-binding Rossmann-fold domains"/>
    <property type="match status" value="1"/>
</dbReference>
<dbReference type="InterPro" id="IPR036291">
    <property type="entry name" value="NAD(P)-bd_dom_sf"/>
</dbReference>
<dbReference type="HOGENOM" id="CLU_1415230_0_0_1"/>
<dbReference type="eggNOG" id="KOG1202">
    <property type="taxonomic scope" value="Eukaryota"/>
</dbReference>
<dbReference type="PANTHER" id="PTHR43775:SF28">
    <property type="entry name" value="SYNTHASE, PUTATIVE-RELATED"/>
    <property type="match status" value="1"/>
</dbReference>
<dbReference type="RefSeq" id="XP_008022442.1">
    <property type="nucleotide sequence ID" value="XM_008024251.1"/>
</dbReference>
<dbReference type="GO" id="GO:0006633">
    <property type="term" value="P:fatty acid biosynthetic process"/>
    <property type="evidence" value="ECO:0007669"/>
    <property type="project" value="TreeGrafter"/>
</dbReference>
<dbReference type="EMBL" id="KB908504">
    <property type="protein sequence ID" value="EOA89528.1"/>
    <property type="molecule type" value="Genomic_DNA"/>
</dbReference>
<proteinExistence type="predicted"/>
<dbReference type="SMART" id="SM00822">
    <property type="entry name" value="PKS_KR"/>
    <property type="match status" value="1"/>
</dbReference>
<dbReference type="Pfam" id="PF08659">
    <property type="entry name" value="KR"/>
    <property type="match status" value="1"/>
</dbReference>
<dbReference type="GO" id="GO:0044550">
    <property type="term" value="P:secondary metabolite biosynthetic process"/>
    <property type="evidence" value="ECO:0007669"/>
    <property type="project" value="TreeGrafter"/>
</dbReference>